<feature type="signal peptide" evidence="1">
    <location>
        <begin position="1"/>
        <end position="32"/>
    </location>
</feature>
<protein>
    <submittedName>
        <fullName evidence="2">Uncharacterized protein</fullName>
    </submittedName>
</protein>
<proteinExistence type="predicted"/>
<feature type="chain" id="PRO_5015363170" evidence="1">
    <location>
        <begin position="33"/>
        <end position="119"/>
    </location>
</feature>
<evidence type="ECO:0000256" key="1">
    <source>
        <dbReference type="SAM" id="SignalP"/>
    </source>
</evidence>
<name>A0A2R6W5B5_MARPO</name>
<reference evidence="3" key="1">
    <citation type="journal article" date="2017" name="Cell">
        <title>Insights into land plant evolution garnered from the Marchantia polymorpha genome.</title>
        <authorList>
            <person name="Bowman J.L."/>
            <person name="Kohchi T."/>
            <person name="Yamato K.T."/>
            <person name="Jenkins J."/>
            <person name="Shu S."/>
            <person name="Ishizaki K."/>
            <person name="Yamaoka S."/>
            <person name="Nishihama R."/>
            <person name="Nakamura Y."/>
            <person name="Berger F."/>
            <person name="Adam C."/>
            <person name="Aki S.S."/>
            <person name="Althoff F."/>
            <person name="Araki T."/>
            <person name="Arteaga-Vazquez M.A."/>
            <person name="Balasubrmanian S."/>
            <person name="Barry K."/>
            <person name="Bauer D."/>
            <person name="Boehm C.R."/>
            <person name="Briginshaw L."/>
            <person name="Caballero-Perez J."/>
            <person name="Catarino B."/>
            <person name="Chen F."/>
            <person name="Chiyoda S."/>
            <person name="Chovatia M."/>
            <person name="Davies K.M."/>
            <person name="Delmans M."/>
            <person name="Demura T."/>
            <person name="Dierschke T."/>
            <person name="Dolan L."/>
            <person name="Dorantes-Acosta A.E."/>
            <person name="Eklund D.M."/>
            <person name="Florent S.N."/>
            <person name="Flores-Sandoval E."/>
            <person name="Fujiyama A."/>
            <person name="Fukuzawa H."/>
            <person name="Galik B."/>
            <person name="Grimanelli D."/>
            <person name="Grimwood J."/>
            <person name="Grossniklaus U."/>
            <person name="Hamada T."/>
            <person name="Haseloff J."/>
            <person name="Hetherington A.J."/>
            <person name="Higo A."/>
            <person name="Hirakawa Y."/>
            <person name="Hundley H.N."/>
            <person name="Ikeda Y."/>
            <person name="Inoue K."/>
            <person name="Inoue S.I."/>
            <person name="Ishida S."/>
            <person name="Jia Q."/>
            <person name="Kakita M."/>
            <person name="Kanazawa T."/>
            <person name="Kawai Y."/>
            <person name="Kawashima T."/>
            <person name="Kennedy M."/>
            <person name="Kinose K."/>
            <person name="Kinoshita T."/>
            <person name="Kohara Y."/>
            <person name="Koide E."/>
            <person name="Komatsu K."/>
            <person name="Kopischke S."/>
            <person name="Kubo M."/>
            <person name="Kyozuka J."/>
            <person name="Lagercrantz U."/>
            <person name="Lin S.S."/>
            <person name="Lindquist E."/>
            <person name="Lipzen A.M."/>
            <person name="Lu C.W."/>
            <person name="De Luna E."/>
            <person name="Martienssen R.A."/>
            <person name="Minamino N."/>
            <person name="Mizutani M."/>
            <person name="Mizutani M."/>
            <person name="Mochizuki N."/>
            <person name="Monte I."/>
            <person name="Mosher R."/>
            <person name="Nagasaki H."/>
            <person name="Nakagami H."/>
            <person name="Naramoto S."/>
            <person name="Nishitani K."/>
            <person name="Ohtani M."/>
            <person name="Okamoto T."/>
            <person name="Okumura M."/>
            <person name="Phillips J."/>
            <person name="Pollak B."/>
            <person name="Reinders A."/>
            <person name="Rovekamp M."/>
            <person name="Sano R."/>
            <person name="Sawa S."/>
            <person name="Schmid M.W."/>
            <person name="Shirakawa M."/>
            <person name="Solano R."/>
            <person name="Spunde A."/>
            <person name="Suetsugu N."/>
            <person name="Sugano S."/>
            <person name="Sugiyama A."/>
            <person name="Sun R."/>
            <person name="Suzuki Y."/>
            <person name="Takenaka M."/>
            <person name="Takezawa D."/>
            <person name="Tomogane H."/>
            <person name="Tsuzuki M."/>
            <person name="Ueda T."/>
            <person name="Umeda M."/>
            <person name="Ward J.M."/>
            <person name="Watanabe Y."/>
            <person name="Yazaki K."/>
            <person name="Yokoyama R."/>
            <person name="Yoshitake Y."/>
            <person name="Yotsui I."/>
            <person name="Zachgo S."/>
            <person name="Schmutz J."/>
        </authorList>
    </citation>
    <scope>NUCLEOTIDE SEQUENCE [LARGE SCALE GENOMIC DNA]</scope>
    <source>
        <strain evidence="3">Tak-1</strain>
    </source>
</reference>
<gene>
    <name evidence="2" type="ORF">MARPO_0149s0037</name>
</gene>
<sequence>MTMCAEPRRFALLKAGFLVLLLVMIPLPVAKSARLAVPDVPIMTTKGCKTCSYWLTSPEECQGHWPSDRCYDFLRRTLKECPDCRTNNHIDLLLYCIANSRLSRSEILEVGCWAIAEDF</sequence>
<dbReference type="EMBL" id="KZ772819">
    <property type="protein sequence ID" value="PTQ29045.1"/>
    <property type="molecule type" value="Genomic_DNA"/>
</dbReference>
<organism evidence="2 3">
    <name type="scientific">Marchantia polymorpha</name>
    <name type="common">Common liverwort</name>
    <name type="synonym">Marchantia aquatica</name>
    <dbReference type="NCBI Taxonomy" id="3197"/>
    <lineage>
        <taxon>Eukaryota</taxon>
        <taxon>Viridiplantae</taxon>
        <taxon>Streptophyta</taxon>
        <taxon>Embryophyta</taxon>
        <taxon>Marchantiophyta</taxon>
        <taxon>Marchantiopsida</taxon>
        <taxon>Marchantiidae</taxon>
        <taxon>Marchantiales</taxon>
        <taxon>Marchantiaceae</taxon>
        <taxon>Marchantia</taxon>
    </lineage>
</organism>
<dbReference type="Gramene" id="Mp3g20710.1">
    <property type="protein sequence ID" value="Mp3g20710.1.cds1"/>
    <property type="gene ID" value="Mp3g20710"/>
</dbReference>
<keyword evidence="3" id="KW-1185">Reference proteome</keyword>
<keyword evidence="1" id="KW-0732">Signal</keyword>
<evidence type="ECO:0000313" key="2">
    <source>
        <dbReference type="EMBL" id="PTQ29045.1"/>
    </source>
</evidence>
<accession>A0A2R6W5B5</accession>
<dbReference type="Proteomes" id="UP000244005">
    <property type="component" value="Unassembled WGS sequence"/>
</dbReference>
<evidence type="ECO:0000313" key="3">
    <source>
        <dbReference type="Proteomes" id="UP000244005"/>
    </source>
</evidence>
<dbReference type="AlphaFoldDB" id="A0A2R6W5B5"/>